<evidence type="ECO:0000313" key="1">
    <source>
        <dbReference type="EMBL" id="ENN72227.1"/>
    </source>
</evidence>
<accession>N6U0Z8</accession>
<dbReference type="Gene3D" id="1.25.40.420">
    <property type="match status" value="1"/>
</dbReference>
<gene>
    <name evidence="1" type="ORF">YQE_11090</name>
</gene>
<dbReference type="OrthoDB" id="6335872at2759"/>
<feature type="non-terminal residue" evidence="1">
    <location>
        <position position="1"/>
    </location>
</feature>
<dbReference type="OMA" id="WATKECH"/>
<dbReference type="SMART" id="SM00875">
    <property type="entry name" value="BACK"/>
    <property type="match status" value="1"/>
</dbReference>
<sequence>MMADQTRQVNPVTALSLLESALINRNVPIAKHYISDLTDLIKKDNALTILNSISKWIHSSEADRQLNFEPSAPPLVDNAAERNDSWMEEPLGELRDKILQKIQKNGDFYLRHSEFPKLHYQDVFDITTSDDLQVSNELVVYCAIMCWAEAECQRTGLSTEDVNIKAVLKDLIYAPRYGLMSKKEFSARTIEHHKGPDRIGIQSEVNEEIIRFISNKKRINRALPHKLSKARSKSDGEVMKEKVIINCLTCFTAVFD</sequence>
<organism evidence="1">
    <name type="scientific">Dendroctonus ponderosae</name>
    <name type="common">Mountain pine beetle</name>
    <dbReference type="NCBI Taxonomy" id="77166"/>
    <lineage>
        <taxon>Eukaryota</taxon>
        <taxon>Metazoa</taxon>
        <taxon>Ecdysozoa</taxon>
        <taxon>Arthropoda</taxon>
        <taxon>Hexapoda</taxon>
        <taxon>Insecta</taxon>
        <taxon>Pterygota</taxon>
        <taxon>Neoptera</taxon>
        <taxon>Endopterygota</taxon>
        <taxon>Coleoptera</taxon>
        <taxon>Polyphaga</taxon>
        <taxon>Cucujiformia</taxon>
        <taxon>Curculionidae</taxon>
        <taxon>Scolytinae</taxon>
        <taxon>Dendroctonus</taxon>
    </lineage>
</organism>
<dbReference type="InterPro" id="IPR011705">
    <property type="entry name" value="BACK"/>
</dbReference>
<dbReference type="PANTHER" id="PTHR45774:SF3">
    <property type="entry name" value="BTB (POZ) DOMAIN-CONTAINING 2B-RELATED"/>
    <property type="match status" value="1"/>
</dbReference>
<dbReference type="EMBL" id="KB741231">
    <property type="protein sequence ID" value="ENN72227.1"/>
    <property type="molecule type" value="Genomic_DNA"/>
</dbReference>
<dbReference type="AlphaFoldDB" id="N6U0Z8"/>
<name>N6U0Z8_DENPD</name>
<dbReference type="HOGENOM" id="CLU_1086899_0_0_1"/>
<proteinExistence type="predicted"/>
<dbReference type="PANTHER" id="PTHR45774">
    <property type="entry name" value="BTB/POZ DOMAIN-CONTAINING"/>
    <property type="match status" value="1"/>
</dbReference>
<dbReference type="Pfam" id="PF07707">
    <property type="entry name" value="BACK"/>
    <property type="match status" value="1"/>
</dbReference>
<protein>
    <submittedName>
        <fullName evidence="1">Uncharacterized protein</fullName>
    </submittedName>
</protein>
<reference evidence="1" key="1">
    <citation type="journal article" date="2013" name="Genome Biol.">
        <title>Draft genome of the mountain pine beetle, Dendroctonus ponderosae Hopkins, a major forest pest.</title>
        <authorList>
            <person name="Keeling C.I."/>
            <person name="Yuen M.M."/>
            <person name="Liao N.Y."/>
            <person name="Docking T.R."/>
            <person name="Chan S.K."/>
            <person name="Taylor G.A."/>
            <person name="Palmquist D.L."/>
            <person name="Jackman S.D."/>
            <person name="Nguyen A."/>
            <person name="Li M."/>
            <person name="Henderson H."/>
            <person name="Janes J.K."/>
            <person name="Zhao Y."/>
            <person name="Pandoh P."/>
            <person name="Moore R."/>
            <person name="Sperling F.A."/>
            <person name="Huber D.P."/>
            <person name="Birol I."/>
            <person name="Jones S.J."/>
            <person name="Bohlmann J."/>
        </authorList>
    </citation>
    <scope>NUCLEOTIDE SEQUENCE</scope>
</reference>